<dbReference type="Pfam" id="PF08348">
    <property type="entry name" value="PAS_6"/>
    <property type="match status" value="1"/>
</dbReference>
<reference evidence="3" key="1">
    <citation type="submission" date="2019-08" db="EMBL/GenBank/DDBJ databases">
        <authorList>
            <person name="Kucharzyk K."/>
            <person name="Murdoch R.W."/>
            <person name="Higgins S."/>
            <person name="Loffler F."/>
        </authorList>
    </citation>
    <scope>NUCLEOTIDE SEQUENCE</scope>
</reference>
<evidence type="ECO:0000313" key="3">
    <source>
        <dbReference type="EMBL" id="MPL93155.1"/>
    </source>
</evidence>
<organism evidence="3">
    <name type="scientific">bioreactor metagenome</name>
    <dbReference type="NCBI Taxonomy" id="1076179"/>
    <lineage>
        <taxon>unclassified sequences</taxon>
        <taxon>metagenomes</taxon>
        <taxon>ecological metagenomes</taxon>
    </lineage>
</organism>
<feature type="domain" description="YheO-like" evidence="1">
    <location>
        <begin position="16"/>
        <end position="123"/>
    </location>
</feature>
<name>A0A644VP81_9ZZZZ</name>
<feature type="domain" description="Transcriptional regulator DauR-like HTH" evidence="2">
    <location>
        <begin position="165"/>
        <end position="216"/>
    </location>
</feature>
<dbReference type="PANTHER" id="PTHR35568:SF1">
    <property type="entry name" value="TRANSCRIPTIONAL REGULATOR DAUR"/>
    <property type="match status" value="1"/>
</dbReference>
<dbReference type="InterPro" id="IPR013559">
    <property type="entry name" value="YheO"/>
</dbReference>
<dbReference type="InterPro" id="IPR039446">
    <property type="entry name" value="DauR-like"/>
</dbReference>
<dbReference type="EMBL" id="VSSQ01000382">
    <property type="protein sequence ID" value="MPL93155.1"/>
    <property type="molecule type" value="Genomic_DNA"/>
</dbReference>
<comment type="caution">
    <text evidence="3">The sequence shown here is derived from an EMBL/GenBank/DDBJ whole genome shotgun (WGS) entry which is preliminary data.</text>
</comment>
<dbReference type="InterPro" id="IPR039445">
    <property type="entry name" value="DauR-like_HTH"/>
</dbReference>
<dbReference type="Pfam" id="PF13309">
    <property type="entry name" value="HTH_22"/>
    <property type="match status" value="1"/>
</dbReference>
<dbReference type="PANTHER" id="PTHR35568">
    <property type="entry name" value="TRANSCRIPTIONAL REGULATOR DAUR"/>
    <property type="match status" value="1"/>
</dbReference>
<protein>
    <submittedName>
        <fullName evidence="3">Transcriptional regulator DauR</fullName>
    </submittedName>
</protein>
<dbReference type="AlphaFoldDB" id="A0A644VP81"/>
<proteinExistence type="predicted"/>
<sequence length="231" mass="26109">MDQAPIKLTEVDRMILASYKDFAEGLSDYLSDCYEIVLHDLENMDHSVIKILNGYHTGRKEGAPITDLALEMLAKMGSSNDKPYITYMCKNKKDEPLRSTTIAIKGEGGRIIGVMCINFYLDSPFSDVIASLCTVGGRPTVSRNENFAENVSETIEKSMISARQRVMEDERILPSQRNREIIRELYQNGVFNLKDAVTYIANLLGISRNTVYLHIRNIAQECSQEKIEQEG</sequence>
<evidence type="ECO:0000259" key="1">
    <source>
        <dbReference type="Pfam" id="PF08348"/>
    </source>
</evidence>
<accession>A0A644VP81</accession>
<gene>
    <name evidence="3" type="primary">dauR_5</name>
    <name evidence="3" type="ORF">SDC9_39281</name>
</gene>
<evidence type="ECO:0000259" key="2">
    <source>
        <dbReference type="Pfam" id="PF13309"/>
    </source>
</evidence>